<dbReference type="EMBL" id="PVNA01000006">
    <property type="protein sequence ID" value="PRX12546.1"/>
    <property type="molecule type" value="Genomic_DNA"/>
</dbReference>
<evidence type="ECO:0000256" key="1">
    <source>
        <dbReference type="SAM" id="Phobius"/>
    </source>
</evidence>
<evidence type="ECO:0000313" key="3">
    <source>
        <dbReference type="Proteomes" id="UP000239997"/>
    </source>
</evidence>
<dbReference type="Proteomes" id="UP000239997">
    <property type="component" value="Unassembled WGS sequence"/>
</dbReference>
<evidence type="ECO:0008006" key="4">
    <source>
        <dbReference type="Google" id="ProtNLM"/>
    </source>
</evidence>
<reference evidence="2 3" key="1">
    <citation type="submission" date="2018-03" db="EMBL/GenBank/DDBJ databases">
        <title>Genomic Encyclopedia of Archaeal and Bacterial Type Strains, Phase II (KMG-II): from individual species to whole genera.</title>
        <authorList>
            <person name="Goeker M."/>
        </authorList>
    </citation>
    <scope>NUCLEOTIDE SEQUENCE [LARGE SCALE GENOMIC DNA]</scope>
    <source>
        <strain evidence="2 3">DSM 22727</strain>
    </source>
</reference>
<organism evidence="2 3">
    <name type="scientific">Nonlabens ulvanivorans</name>
    <name type="common">Persicivirga ulvanivorans</name>
    <dbReference type="NCBI Taxonomy" id="906888"/>
    <lineage>
        <taxon>Bacteria</taxon>
        <taxon>Pseudomonadati</taxon>
        <taxon>Bacteroidota</taxon>
        <taxon>Flavobacteriia</taxon>
        <taxon>Flavobacteriales</taxon>
        <taxon>Flavobacteriaceae</taxon>
        <taxon>Nonlabens</taxon>
    </lineage>
</organism>
<keyword evidence="1" id="KW-1133">Transmembrane helix</keyword>
<dbReference type="Pfam" id="PF19643">
    <property type="entry name" value="DUF6146"/>
    <property type="match status" value="1"/>
</dbReference>
<feature type="transmembrane region" description="Helical" evidence="1">
    <location>
        <begin position="25"/>
        <end position="44"/>
    </location>
</feature>
<protein>
    <recommendedName>
        <fullName evidence="4">Lipoprotein</fullName>
    </recommendedName>
</protein>
<sequence length="163" mass="19598">MKQVIGSSIYSIDELWHARLFLCRYFYHMKTTFFFIALLTIIISCNSYQPTVNNNNANGPVTDTLRIANDSLEYEVIIIEPGFNSWLATQPPRGFYSQSTLELRNDFYVREYNLRVNNSINYSPDLYVWRIDYDRKVDYGYEVNYLLYNYFLFFEKRYGQKLR</sequence>
<gene>
    <name evidence="2" type="ORF">LY02_02612</name>
</gene>
<keyword evidence="3" id="KW-1185">Reference proteome</keyword>
<comment type="caution">
    <text evidence="2">The sequence shown here is derived from an EMBL/GenBank/DDBJ whole genome shotgun (WGS) entry which is preliminary data.</text>
</comment>
<evidence type="ECO:0000313" key="2">
    <source>
        <dbReference type="EMBL" id="PRX12546.1"/>
    </source>
</evidence>
<keyword evidence="1" id="KW-0472">Membrane</keyword>
<dbReference type="InterPro" id="IPR046144">
    <property type="entry name" value="DUF6146"/>
</dbReference>
<proteinExistence type="predicted"/>
<accession>A0ABX5E579</accession>
<keyword evidence="1" id="KW-0812">Transmembrane</keyword>
<name>A0ABX5E579_NONUL</name>